<evidence type="ECO:0008006" key="3">
    <source>
        <dbReference type="Google" id="ProtNLM"/>
    </source>
</evidence>
<reference evidence="1 2" key="1">
    <citation type="journal article" date="2015" name="Genome Announc.">
        <title>Expanding the biotechnology potential of lactobacilli through comparative genomics of 213 strains and associated genera.</title>
        <authorList>
            <person name="Sun Z."/>
            <person name="Harris H.M."/>
            <person name="McCann A."/>
            <person name="Guo C."/>
            <person name="Argimon S."/>
            <person name="Zhang W."/>
            <person name="Yang X."/>
            <person name="Jeffery I.B."/>
            <person name="Cooney J.C."/>
            <person name="Kagawa T.F."/>
            <person name="Liu W."/>
            <person name="Song Y."/>
            <person name="Salvetti E."/>
            <person name="Wrobel A."/>
            <person name="Rasinkangas P."/>
            <person name="Parkhill J."/>
            <person name="Rea M.C."/>
            <person name="O'Sullivan O."/>
            <person name="Ritari J."/>
            <person name="Douillard F.P."/>
            <person name="Paul Ross R."/>
            <person name="Yang R."/>
            <person name="Briner A.E."/>
            <person name="Felis G.E."/>
            <person name="de Vos W.M."/>
            <person name="Barrangou R."/>
            <person name="Klaenhammer T.R."/>
            <person name="Caufield P.W."/>
            <person name="Cui Y."/>
            <person name="Zhang H."/>
            <person name="O'Toole P.W."/>
        </authorList>
    </citation>
    <scope>NUCLEOTIDE SEQUENCE [LARGE SCALE GENOMIC DNA]</scope>
    <source>
        <strain evidence="1 2">DSM 21051</strain>
    </source>
</reference>
<proteinExistence type="predicted"/>
<evidence type="ECO:0000313" key="2">
    <source>
        <dbReference type="Proteomes" id="UP000051015"/>
    </source>
</evidence>
<keyword evidence="2" id="KW-1185">Reference proteome</keyword>
<gene>
    <name evidence="1" type="ORF">FC19_GL000118</name>
</gene>
<dbReference type="EMBL" id="AYZD01000035">
    <property type="protein sequence ID" value="KRM94859.1"/>
    <property type="molecule type" value="Genomic_DNA"/>
</dbReference>
<dbReference type="STRING" id="1423725.FC19_GL000118"/>
<protein>
    <recommendedName>
        <fullName evidence="3">DNA-directed RNA polymerase beta subunit</fullName>
    </recommendedName>
</protein>
<dbReference type="Proteomes" id="UP000051015">
    <property type="component" value="Unassembled WGS sequence"/>
</dbReference>
<accession>A0A0R2D3A5</accession>
<dbReference type="PATRIC" id="fig|1423725.3.peg.121"/>
<dbReference type="AlphaFoldDB" id="A0A0R2D3A5"/>
<evidence type="ECO:0000313" key="1">
    <source>
        <dbReference type="EMBL" id="KRM94859.1"/>
    </source>
</evidence>
<sequence>MKIVNDFFKYDYHDRGMVKWQGFYLSDHTAALNKQADAFNQKLQYKPQQSLEVITAILATAYSKQCEVTIQLNQLDRNHRNLPDITTLIHGYNANEIVIDVNKFVRIDDIRNVRYGSE</sequence>
<comment type="caution">
    <text evidence="1">The sequence shown here is derived from an EMBL/GenBank/DDBJ whole genome shotgun (WGS) entry which is preliminary data.</text>
</comment>
<organism evidence="1 2">
    <name type="scientific">Liquorilactobacillus aquaticus DSM 21051</name>
    <dbReference type="NCBI Taxonomy" id="1423725"/>
    <lineage>
        <taxon>Bacteria</taxon>
        <taxon>Bacillati</taxon>
        <taxon>Bacillota</taxon>
        <taxon>Bacilli</taxon>
        <taxon>Lactobacillales</taxon>
        <taxon>Lactobacillaceae</taxon>
        <taxon>Liquorilactobacillus</taxon>
    </lineage>
</organism>
<name>A0A0R2D3A5_9LACO</name>